<dbReference type="PANTHER" id="PTHR30590:SF2">
    <property type="entry name" value="INNER MEMBRANE PROTEIN"/>
    <property type="match status" value="1"/>
</dbReference>
<dbReference type="Pfam" id="PF04235">
    <property type="entry name" value="DUF418"/>
    <property type="match status" value="1"/>
</dbReference>
<evidence type="ECO:0000313" key="3">
    <source>
        <dbReference type="EMBL" id="MBF9127938.1"/>
    </source>
</evidence>
<feature type="transmembrane region" description="Helical" evidence="1">
    <location>
        <begin position="144"/>
        <end position="165"/>
    </location>
</feature>
<dbReference type="InterPro" id="IPR007349">
    <property type="entry name" value="DUF418"/>
</dbReference>
<evidence type="ECO:0000313" key="4">
    <source>
        <dbReference type="Proteomes" id="UP000638560"/>
    </source>
</evidence>
<keyword evidence="1" id="KW-1133">Transmembrane helix</keyword>
<feature type="transmembrane region" description="Helical" evidence="1">
    <location>
        <begin position="205"/>
        <end position="227"/>
    </location>
</feature>
<keyword evidence="1" id="KW-0472">Membrane</keyword>
<dbReference type="EMBL" id="JADPUN010000048">
    <property type="protein sequence ID" value="MBF9127938.1"/>
    <property type="molecule type" value="Genomic_DNA"/>
</dbReference>
<feature type="transmembrane region" description="Helical" evidence="1">
    <location>
        <begin position="104"/>
        <end position="137"/>
    </location>
</feature>
<keyword evidence="4" id="KW-1185">Reference proteome</keyword>
<dbReference type="Proteomes" id="UP000638560">
    <property type="component" value="Unassembled WGS sequence"/>
</dbReference>
<evidence type="ECO:0000259" key="2">
    <source>
        <dbReference type="Pfam" id="PF04235"/>
    </source>
</evidence>
<protein>
    <submittedName>
        <fullName evidence="3">DUF418 domain-containing protein</fullName>
    </submittedName>
</protein>
<feature type="domain" description="DUF418" evidence="2">
    <location>
        <begin position="227"/>
        <end position="381"/>
    </location>
</feature>
<feature type="transmembrane region" description="Helical" evidence="1">
    <location>
        <begin position="273"/>
        <end position="295"/>
    </location>
</feature>
<gene>
    <name evidence="3" type="ORF">I0C86_02835</name>
</gene>
<evidence type="ECO:0000256" key="1">
    <source>
        <dbReference type="SAM" id="Phobius"/>
    </source>
</evidence>
<keyword evidence="1" id="KW-0812">Transmembrane</keyword>
<feature type="transmembrane region" description="Helical" evidence="1">
    <location>
        <begin position="340"/>
        <end position="364"/>
    </location>
</feature>
<accession>A0ABS0GP21</accession>
<proteinExistence type="predicted"/>
<reference evidence="3 4" key="1">
    <citation type="submission" date="2020-11" db="EMBL/GenBank/DDBJ databases">
        <title>A novel isolate from a Black sea contaminated sediment with potential to produce alkanes: Plantactinospora alkalitolerans sp. nov.</title>
        <authorList>
            <person name="Carro L."/>
            <person name="Veyisoglu A."/>
            <person name="Guven K."/>
            <person name="Schumann P."/>
            <person name="Klenk H.-P."/>
            <person name="Sahin N."/>
        </authorList>
    </citation>
    <scope>NUCLEOTIDE SEQUENCE [LARGE SCALE GENOMIC DNA]</scope>
    <source>
        <strain evidence="3 4">S1510</strain>
    </source>
</reference>
<dbReference type="InterPro" id="IPR052529">
    <property type="entry name" value="Bact_Transport_Assoc"/>
</dbReference>
<sequence length="392" mass="41302">MQEAATTSTAGPRLADVDALRGLALLGILVVNITYFASGYPFHLVGDPSFDSWIDRGVISLVEMLVAMKAYLLFAFLFGYSFTLQMESAARRGVDFVPQFRRRVVGLFALGVLHAVLLFHGDILSTYAVFGLVLLAARQISARTAVIAATALLGTIAFLVALAAVSGASITPDHAEALAAGQVTTDALRGGLGSVILEHLRSLPAMVSALAVQGPLALSAFLLGLAAGKRQALGNVARHSRLLRRVELVGYPLGLTGALLFVVGGGTGNLTGLMISIVTAPLLTAAYVATALRLFRTERGARVASALAPAGRMSLSNYLGQSLICVLIFTGLGLGQVGELAPLTVLLLAIAVFCGQLALSAWWLGRHRYGPAEWALRAWTNQERPEWSRPSA</sequence>
<feature type="transmembrane region" description="Helical" evidence="1">
    <location>
        <begin position="315"/>
        <end position="334"/>
    </location>
</feature>
<feature type="transmembrane region" description="Helical" evidence="1">
    <location>
        <begin position="23"/>
        <end position="46"/>
    </location>
</feature>
<dbReference type="PANTHER" id="PTHR30590">
    <property type="entry name" value="INNER MEMBRANE PROTEIN"/>
    <property type="match status" value="1"/>
</dbReference>
<feature type="transmembrane region" description="Helical" evidence="1">
    <location>
        <begin position="248"/>
        <end position="267"/>
    </location>
</feature>
<name>A0ABS0GP21_9ACTN</name>
<organism evidence="3 4">
    <name type="scientific">Plantactinospora alkalitolerans</name>
    <dbReference type="NCBI Taxonomy" id="2789879"/>
    <lineage>
        <taxon>Bacteria</taxon>
        <taxon>Bacillati</taxon>
        <taxon>Actinomycetota</taxon>
        <taxon>Actinomycetes</taxon>
        <taxon>Micromonosporales</taxon>
        <taxon>Micromonosporaceae</taxon>
        <taxon>Plantactinospora</taxon>
    </lineage>
</organism>
<comment type="caution">
    <text evidence="3">The sequence shown here is derived from an EMBL/GenBank/DDBJ whole genome shotgun (WGS) entry which is preliminary data.</text>
</comment>
<feature type="transmembrane region" description="Helical" evidence="1">
    <location>
        <begin position="58"/>
        <end position="84"/>
    </location>
</feature>